<dbReference type="InterPro" id="IPR036108">
    <property type="entry name" value="4pyrrol_syn_uPrphyn_synt_sf"/>
</dbReference>
<reference evidence="3" key="1">
    <citation type="submission" date="2018-05" db="EMBL/GenBank/DDBJ databases">
        <title>Azospirillum thermophila sp. nov., a novel isolated from hot spring.</title>
        <authorList>
            <person name="Zhao Z."/>
        </authorList>
    </citation>
    <scope>NUCLEOTIDE SEQUENCE [LARGE SCALE GENOMIC DNA]</scope>
    <source>
        <strain evidence="3">CFH 70021</strain>
        <plasmid evidence="3">unnamed2</plasmid>
    </source>
</reference>
<dbReference type="Pfam" id="PF02602">
    <property type="entry name" value="HEM4"/>
    <property type="match status" value="1"/>
</dbReference>
<dbReference type="InterPro" id="IPR003754">
    <property type="entry name" value="4pyrrol_synth_uPrphyn_synth"/>
</dbReference>
<gene>
    <name evidence="2" type="ORF">DEW08_26400</name>
</gene>
<evidence type="ECO:0000313" key="3">
    <source>
        <dbReference type="Proteomes" id="UP000245629"/>
    </source>
</evidence>
<keyword evidence="2" id="KW-0614">Plasmid</keyword>
<feature type="domain" description="Tetrapyrrole biosynthesis uroporphyrinogen III synthase" evidence="1">
    <location>
        <begin position="19"/>
        <end position="239"/>
    </location>
</feature>
<organism evidence="2 3">
    <name type="scientific">Azospirillum thermophilum</name>
    <dbReference type="NCBI Taxonomy" id="2202148"/>
    <lineage>
        <taxon>Bacteria</taxon>
        <taxon>Pseudomonadati</taxon>
        <taxon>Pseudomonadota</taxon>
        <taxon>Alphaproteobacteria</taxon>
        <taxon>Rhodospirillales</taxon>
        <taxon>Azospirillaceae</taxon>
        <taxon>Azospirillum</taxon>
    </lineage>
</organism>
<dbReference type="AlphaFoldDB" id="A0A2S2CYI7"/>
<dbReference type="SUPFAM" id="SSF69618">
    <property type="entry name" value="HemD-like"/>
    <property type="match status" value="1"/>
</dbReference>
<dbReference type="CDD" id="cd06578">
    <property type="entry name" value="HemD"/>
    <property type="match status" value="1"/>
</dbReference>
<evidence type="ECO:0000313" key="2">
    <source>
        <dbReference type="EMBL" id="AWK89551.1"/>
    </source>
</evidence>
<dbReference type="EMBL" id="CP029357">
    <property type="protein sequence ID" value="AWK89551.1"/>
    <property type="molecule type" value="Genomic_DNA"/>
</dbReference>
<dbReference type="RefSeq" id="WP_109332956.1">
    <property type="nucleotide sequence ID" value="NZ_CP029357.1"/>
</dbReference>
<keyword evidence="3" id="KW-1185">Reference proteome</keyword>
<dbReference type="KEGG" id="azz:DEW08_26400"/>
<proteinExistence type="predicted"/>
<name>A0A2S2CYI7_9PROT</name>
<evidence type="ECO:0000259" key="1">
    <source>
        <dbReference type="Pfam" id="PF02602"/>
    </source>
</evidence>
<dbReference type="Proteomes" id="UP000245629">
    <property type="component" value="Plasmid unnamed2"/>
</dbReference>
<dbReference type="OrthoDB" id="7163809at2"/>
<accession>A0A2S2CYI7</accession>
<sequence>MTDAPTLLITRPADDAEPMRSLLRQRGYGVMVEPMLTVRWRTDRHPDPAEVQALLFTSANGVRAFARCSDERALPVLAVGAASAAAAREAGFAAVESADGDVADLAALIRRRCDPAAGALLHAAASAVAGDLGGMLAADGFTVRKEVLYETVPAAALSGETAVALRQGRIAGVTLMSPRTARSFVALLDAAGLLEACRSADMIGLSRAVDEAAAATADGRPVPWRERRVAERPDLDSLLDLLPPLAGAPRP</sequence>
<dbReference type="Gene3D" id="3.40.50.10090">
    <property type="match status" value="1"/>
</dbReference>
<dbReference type="GO" id="GO:0004852">
    <property type="term" value="F:uroporphyrinogen-III synthase activity"/>
    <property type="evidence" value="ECO:0007669"/>
    <property type="project" value="InterPro"/>
</dbReference>
<geneLocation type="plasmid" evidence="2 3">
    <name>unnamed2</name>
</geneLocation>
<protein>
    <submittedName>
        <fullName evidence="2">Uroporphyrinogen-III synthase</fullName>
    </submittedName>
</protein>
<dbReference type="GO" id="GO:0033014">
    <property type="term" value="P:tetrapyrrole biosynthetic process"/>
    <property type="evidence" value="ECO:0007669"/>
    <property type="project" value="InterPro"/>
</dbReference>